<dbReference type="Gene3D" id="1.20.272.10">
    <property type="match status" value="1"/>
</dbReference>
<evidence type="ECO:0000313" key="14">
    <source>
        <dbReference type="Proteomes" id="UP001623592"/>
    </source>
</evidence>
<comment type="catalytic activity">
    <reaction evidence="11">
        <text>DNA(n) + a 2'-deoxyribonucleoside 5'-triphosphate = DNA(n+1) + diphosphate</text>
        <dbReference type="Rhea" id="RHEA:22508"/>
        <dbReference type="Rhea" id="RHEA-COMP:17339"/>
        <dbReference type="Rhea" id="RHEA-COMP:17340"/>
        <dbReference type="ChEBI" id="CHEBI:33019"/>
        <dbReference type="ChEBI" id="CHEBI:61560"/>
        <dbReference type="ChEBI" id="CHEBI:173112"/>
        <dbReference type="EC" id="2.7.7.7"/>
    </reaction>
</comment>
<evidence type="ECO:0000256" key="10">
    <source>
        <dbReference type="ARBA" id="ARBA00022932"/>
    </source>
</evidence>
<dbReference type="NCBIfam" id="NF004046">
    <property type="entry name" value="PRK05563.1"/>
    <property type="match status" value="1"/>
</dbReference>
<accession>A0ABW8TIX0</accession>
<comment type="caution">
    <text evidence="13">The sequence shown here is derived from an EMBL/GenBank/DDBJ whole genome shotgun (WGS) entry which is preliminary data.</text>
</comment>
<dbReference type="RefSeq" id="WP_406788090.1">
    <property type="nucleotide sequence ID" value="NZ_JBJIAA010000010.1"/>
</dbReference>
<keyword evidence="5" id="KW-0235">DNA replication</keyword>
<evidence type="ECO:0000256" key="11">
    <source>
        <dbReference type="ARBA" id="ARBA00049244"/>
    </source>
</evidence>
<dbReference type="PANTHER" id="PTHR11669:SF0">
    <property type="entry name" value="PROTEIN STICHEL-LIKE 2"/>
    <property type="match status" value="1"/>
</dbReference>
<comment type="similarity">
    <text evidence="1">Belongs to the DnaX/STICHEL family.</text>
</comment>
<feature type="domain" description="AAA+ ATPase" evidence="12">
    <location>
        <begin position="37"/>
        <end position="179"/>
    </location>
</feature>
<sequence>MAYTALYREWRPKSFKEVVGQEHVTVTLRNQVKNGRIAHAYLLCGTRGTGKTTTAKILSKAVNCLNPKDGEPCNECEMCKKINDGIAIDVTELDAASNNSVDDIRNIIDDVQYPPHEAKYKVYIIDEVHMLSQGAVNAFLKTLEEPPKNVVFILATTDPHKLPITILSRCQRFDFKRIRKEAMVSRLREIVTAQGVFSDDKSLNLIARMSDGAARDAVSILDQAISVGNGKVEYEKVLDMLGLVTNEYIFKLMDCVIDKNVEACIRTIDEIVFSGKEIGIFIKDLIAHVRNLMMIKVSKNPEEVLDMSSENLEIVKAQSKKIRIEETMRYIGILQEADEQARKSSNSRIYLELAIIKMCKIEYDTSNEIILARLNKLERIIKSGNIVINSNNTSHEKQPVAKAQNKISSEIQAPIEANDGDEDLPVNTDVTLDDVKKIWRDAIEMFRANRNMVMGAHLSNGNPASCNNGIIEVMFDKQYNFSKQHLEKVQNNKKVEEVFSSLLHGKVKVVYSVQSDGNNKSLSSEDAEDIIKKTFGEDNVDIIDE</sequence>
<keyword evidence="3 13" id="KW-0808">Transferase</keyword>
<dbReference type="InterPro" id="IPR003593">
    <property type="entry name" value="AAA+_ATPase"/>
</dbReference>
<evidence type="ECO:0000256" key="8">
    <source>
        <dbReference type="ARBA" id="ARBA00022833"/>
    </source>
</evidence>
<dbReference type="Proteomes" id="UP001623592">
    <property type="component" value="Unassembled WGS sequence"/>
</dbReference>
<organism evidence="13 14">
    <name type="scientific">Clostridium neuense</name>
    <dbReference type="NCBI Taxonomy" id="1728934"/>
    <lineage>
        <taxon>Bacteria</taxon>
        <taxon>Bacillati</taxon>
        <taxon>Bacillota</taxon>
        <taxon>Clostridia</taxon>
        <taxon>Eubacteriales</taxon>
        <taxon>Clostridiaceae</taxon>
        <taxon>Clostridium</taxon>
    </lineage>
</organism>
<keyword evidence="14" id="KW-1185">Reference proteome</keyword>
<evidence type="ECO:0000313" key="13">
    <source>
        <dbReference type="EMBL" id="MFL0251435.1"/>
    </source>
</evidence>
<dbReference type="Pfam" id="PF13177">
    <property type="entry name" value="DNA_pol3_delta2"/>
    <property type="match status" value="1"/>
</dbReference>
<proteinExistence type="inferred from homology"/>
<dbReference type="EMBL" id="JBJIAA010000010">
    <property type="protein sequence ID" value="MFL0251435.1"/>
    <property type="molecule type" value="Genomic_DNA"/>
</dbReference>
<keyword evidence="7" id="KW-0547">Nucleotide-binding</keyword>
<dbReference type="SMART" id="SM00382">
    <property type="entry name" value="AAA"/>
    <property type="match status" value="1"/>
</dbReference>
<dbReference type="GO" id="GO:0003887">
    <property type="term" value="F:DNA-directed DNA polymerase activity"/>
    <property type="evidence" value="ECO:0007669"/>
    <property type="project" value="UniProtKB-EC"/>
</dbReference>
<keyword evidence="9" id="KW-0067">ATP-binding</keyword>
<dbReference type="Gene3D" id="1.10.8.60">
    <property type="match status" value="1"/>
</dbReference>
<dbReference type="InterPro" id="IPR050238">
    <property type="entry name" value="DNA_Rep/Repair_Clamp_Loader"/>
</dbReference>
<evidence type="ECO:0000256" key="2">
    <source>
        <dbReference type="ARBA" id="ARBA00012417"/>
    </source>
</evidence>
<dbReference type="SUPFAM" id="SSF48019">
    <property type="entry name" value="post-AAA+ oligomerization domain-like"/>
    <property type="match status" value="1"/>
</dbReference>
<keyword evidence="10" id="KW-0239">DNA-directed DNA polymerase</keyword>
<dbReference type="InterPro" id="IPR012763">
    <property type="entry name" value="DNA_pol_III_sug/sutau_N"/>
</dbReference>
<gene>
    <name evidence="13" type="primary">dnaX</name>
    <name evidence="13" type="ORF">ACJDT4_13525</name>
</gene>
<evidence type="ECO:0000256" key="9">
    <source>
        <dbReference type="ARBA" id="ARBA00022840"/>
    </source>
</evidence>
<dbReference type="CDD" id="cd18137">
    <property type="entry name" value="HLD_clamp_pol_III_gamma_tau"/>
    <property type="match status" value="1"/>
</dbReference>
<keyword evidence="6" id="KW-0479">Metal-binding</keyword>
<evidence type="ECO:0000256" key="4">
    <source>
        <dbReference type="ARBA" id="ARBA00022695"/>
    </source>
</evidence>
<evidence type="ECO:0000256" key="3">
    <source>
        <dbReference type="ARBA" id="ARBA00022679"/>
    </source>
</evidence>
<evidence type="ECO:0000256" key="5">
    <source>
        <dbReference type="ARBA" id="ARBA00022705"/>
    </source>
</evidence>
<evidence type="ECO:0000256" key="1">
    <source>
        <dbReference type="ARBA" id="ARBA00006360"/>
    </source>
</evidence>
<dbReference type="InterPro" id="IPR022754">
    <property type="entry name" value="DNA_pol_III_gamma-3"/>
</dbReference>
<dbReference type="InterPro" id="IPR027417">
    <property type="entry name" value="P-loop_NTPase"/>
</dbReference>
<dbReference type="SUPFAM" id="SSF52540">
    <property type="entry name" value="P-loop containing nucleoside triphosphate hydrolases"/>
    <property type="match status" value="1"/>
</dbReference>
<evidence type="ECO:0000256" key="6">
    <source>
        <dbReference type="ARBA" id="ARBA00022723"/>
    </source>
</evidence>
<dbReference type="Pfam" id="PF12169">
    <property type="entry name" value="DNA_pol3_gamma3"/>
    <property type="match status" value="1"/>
</dbReference>
<evidence type="ECO:0000256" key="7">
    <source>
        <dbReference type="ARBA" id="ARBA00022741"/>
    </source>
</evidence>
<protein>
    <recommendedName>
        <fullName evidence="2">DNA-directed DNA polymerase</fullName>
        <ecNumber evidence="2">2.7.7.7</ecNumber>
    </recommendedName>
</protein>
<dbReference type="EC" id="2.7.7.7" evidence="2"/>
<dbReference type="PANTHER" id="PTHR11669">
    <property type="entry name" value="REPLICATION FACTOR C / DNA POLYMERASE III GAMMA-TAU SUBUNIT"/>
    <property type="match status" value="1"/>
</dbReference>
<dbReference type="Pfam" id="PF22608">
    <property type="entry name" value="DNAX_ATPase_lid"/>
    <property type="match status" value="1"/>
</dbReference>
<dbReference type="InterPro" id="IPR008921">
    <property type="entry name" value="DNA_pol3_clamp-load_cplx_C"/>
</dbReference>
<evidence type="ECO:0000259" key="12">
    <source>
        <dbReference type="SMART" id="SM00382"/>
    </source>
</evidence>
<keyword evidence="8" id="KW-0862">Zinc</keyword>
<reference evidence="13 14" key="1">
    <citation type="submission" date="2024-11" db="EMBL/GenBank/DDBJ databases">
        <authorList>
            <person name="Heng Y.C."/>
            <person name="Lim A.C.H."/>
            <person name="Lee J.K.Y."/>
            <person name="Kittelmann S."/>
        </authorList>
    </citation>
    <scope>NUCLEOTIDE SEQUENCE [LARGE SCALE GENOMIC DNA]</scope>
    <source>
        <strain evidence="13 14">WILCCON 0114</strain>
    </source>
</reference>
<dbReference type="InterPro" id="IPR045085">
    <property type="entry name" value="HLD_clamp_pol_III_gamma_tau"/>
</dbReference>
<dbReference type="Gene3D" id="3.40.50.300">
    <property type="entry name" value="P-loop containing nucleotide triphosphate hydrolases"/>
    <property type="match status" value="1"/>
</dbReference>
<keyword evidence="4 13" id="KW-0548">Nucleotidyltransferase</keyword>
<name>A0ABW8TIX0_9CLOT</name>
<dbReference type="NCBIfam" id="TIGR02397">
    <property type="entry name" value="dnaX_nterm"/>
    <property type="match status" value="1"/>
</dbReference>